<dbReference type="Pfam" id="PF25068">
    <property type="entry name" value="ARM_TT21_4th"/>
    <property type="match status" value="1"/>
</dbReference>
<evidence type="ECO:0000313" key="8">
    <source>
        <dbReference type="Proteomes" id="UP001432322"/>
    </source>
</evidence>
<dbReference type="Pfam" id="PF25058">
    <property type="entry name" value="ARM_TT21"/>
    <property type="match status" value="1"/>
</dbReference>
<evidence type="ECO:0000256" key="1">
    <source>
        <dbReference type="ARBA" id="ARBA00010935"/>
    </source>
</evidence>
<dbReference type="SUPFAM" id="SSF48452">
    <property type="entry name" value="TPR-like"/>
    <property type="match status" value="2"/>
</dbReference>
<dbReference type="AlphaFoldDB" id="A0AAV5VL43"/>
<dbReference type="Gene3D" id="1.25.40.10">
    <property type="entry name" value="Tetratricopeptide repeat domain"/>
    <property type="match status" value="1"/>
</dbReference>
<dbReference type="GO" id="GO:0030991">
    <property type="term" value="C:intraciliary transport particle A"/>
    <property type="evidence" value="ECO:0007669"/>
    <property type="project" value="TreeGrafter"/>
</dbReference>
<dbReference type="InterPro" id="IPR056836">
    <property type="entry name" value="ARM_TT21_4th"/>
</dbReference>
<sequence>YLTFLKTVHAIVYKGSEIEESTSSLSSLFDQIEKGNGSLAFSFANFFARIALKNGSVTKLAKKMLERALSISPSINSFSILAFRLFVSIGDEKEATNRAKILMHNETDDPFALLSMVICSLMGGNIRDALSHLAFVKEAHAKISNTPLFHFLDGVCSRYSSNGSFDRFVLCLKQAVAEQFALVQGVPMGIDGIVTLDVDFLVGIVYQLMDFAPVTPVKGNDPILKEVEKVLMSINEYCPGLTDVNYLLARVKWLLGESEKAERIVDELIRGSDATAQVFLLKAQIKIDKGKIEEAENALDTGLSQSFAVRDSPLFHLIKVKVMKKRDDYDRAIDAARKAIGTNETKNEGSNLLMRREKDEGHRISLYLELIESLQILGRTREADSVMGEALNRWKGTQHQEQLIIMNAQLQVSKGDSDAALAILNTVQSNQSNYQATRMKMAEIYLEEKKDKTMYTKMFKELLNNDKSPTTFALLGDAYMSVQNPKQAIEVYEKALKSNPKDHALAEKIGEAYVQCHLYTKAVNYYEAA</sequence>
<dbReference type="Pfam" id="PF13181">
    <property type="entry name" value="TPR_8"/>
    <property type="match status" value="1"/>
</dbReference>
<evidence type="ECO:0000256" key="4">
    <source>
        <dbReference type="PROSITE-ProRule" id="PRU00339"/>
    </source>
</evidence>
<feature type="non-terminal residue" evidence="7">
    <location>
        <position position="1"/>
    </location>
</feature>
<dbReference type="Proteomes" id="UP001432322">
    <property type="component" value="Unassembled WGS sequence"/>
</dbReference>
<keyword evidence="3 4" id="KW-0802">TPR repeat</keyword>
<feature type="domain" description="Tetratricopeptide repeat protein 21A/21B second ARM" evidence="5">
    <location>
        <begin position="25"/>
        <end position="290"/>
    </location>
</feature>
<dbReference type="InterPro" id="IPR056832">
    <property type="entry name" value="ARM_TT21_2nd"/>
</dbReference>
<dbReference type="InterPro" id="IPR019734">
    <property type="entry name" value="TPR_rpt"/>
</dbReference>
<evidence type="ECO:0000259" key="6">
    <source>
        <dbReference type="Pfam" id="PF25068"/>
    </source>
</evidence>
<proteinExistence type="inferred from homology"/>
<dbReference type="EMBL" id="BTSY01000003">
    <property type="protein sequence ID" value="GMT19326.1"/>
    <property type="molecule type" value="Genomic_DNA"/>
</dbReference>
<dbReference type="PROSITE" id="PS50005">
    <property type="entry name" value="TPR"/>
    <property type="match status" value="1"/>
</dbReference>
<evidence type="ECO:0000256" key="3">
    <source>
        <dbReference type="ARBA" id="ARBA00022803"/>
    </source>
</evidence>
<dbReference type="GO" id="GO:0061512">
    <property type="term" value="P:protein localization to cilium"/>
    <property type="evidence" value="ECO:0007669"/>
    <property type="project" value="TreeGrafter"/>
</dbReference>
<accession>A0AAV5VL43</accession>
<protein>
    <submittedName>
        <fullName evidence="7">Uncharacterized protein</fullName>
    </submittedName>
</protein>
<dbReference type="Pfam" id="PF25060">
    <property type="entry name" value="ARM_TT21_2nd"/>
    <property type="match status" value="1"/>
</dbReference>
<dbReference type="SMART" id="SM00028">
    <property type="entry name" value="TPR"/>
    <property type="match status" value="2"/>
</dbReference>
<dbReference type="InterPro" id="IPR040364">
    <property type="entry name" value="TTC21A/TTC21B"/>
</dbReference>
<dbReference type="PANTHER" id="PTHR14699">
    <property type="entry name" value="STI2 PROTEIN-RELATED"/>
    <property type="match status" value="1"/>
</dbReference>
<dbReference type="InterPro" id="IPR011990">
    <property type="entry name" value="TPR-like_helical_dom_sf"/>
</dbReference>
<comment type="caution">
    <text evidence="7">The sequence shown here is derived from an EMBL/GenBank/DDBJ whole genome shotgun (WGS) entry which is preliminary data.</text>
</comment>
<gene>
    <name evidence="7" type="ORF">PFISCL1PPCAC_10623</name>
</gene>
<dbReference type="GO" id="GO:0035721">
    <property type="term" value="P:intraciliary retrograde transport"/>
    <property type="evidence" value="ECO:0007669"/>
    <property type="project" value="TreeGrafter"/>
</dbReference>
<organism evidence="7 8">
    <name type="scientific">Pristionchus fissidentatus</name>
    <dbReference type="NCBI Taxonomy" id="1538716"/>
    <lineage>
        <taxon>Eukaryota</taxon>
        <taxon>Metazoa</taxon>
        <taxon>Ecdysozoa</taxon>
        <taxon>Nematoda</taxon>
        <taxon>Chromadorea</taxon>
        <taxon>Rhabditida</taxon>
        <taxon>Rhabditina</taxon>
        <taxon>Diplogasteromorpha</taxon>
        <taxon>Diplogasteroidea</taxon>
        <taxon>Neodiplogasteridae</taxon>
        <taxon>Pristionchus</taxon>
    </lineage>
</organism>
<reference evidence="7" key="1">
    <citation type="submission" date="2023-10" db="EMBL/GenBank/DDBJ databases">
        <title>Genome assembly of Pristionchus species.</title>
        <authorList>
            <person name="Yoshida K."/>
            <person name="Sommer R.J."/>
        </authorList>
    </citation>
    <scope>NUCLEOTIDE SEQUENCE</scope>
    <source>
        <strain evidence="7">RS5133</strain>
    </source>
</reference>
<feature type="domain" description="Tetratricopeptide repeat protein 21A/21B fourth ARM" evidence="6">
    <location>
        <begin position="505"/>
        <end position="529"/>
    </location>
</feature>
<evidence type="ECO:0000256" key="2">
    <source>
        <dbReference type="ARBA" id="ARBA00022737"/>
    </source>
</evidence>
<dbReference type="PANTHER" id="PTHR14699:SF0">
    <property type="entry name" value="TETRATRICOPEPTIDE REPEAT PROTEIN 21 HOMOLOG"/>
    <property type="match status" value="1"/>
</dbReference>
<keyword evidence="8" id="KW-1185">Reference proteome</keyword>
<comment type="similarity">
    <text evidence="1">Belongs to the TTC21 family.</text>
</comment>
<dbReference type="GO" id="GO:0005929">
    <property type="term" value="C:cilium"/>
    <property type="evidence" value="ECO:0007669"/>
    <property type="project" value="GOC"/>
</dbReference>
<feature type="repeat" description="TPR" evidence="4">
    <location>
        <begin position="469"/>
        <end position="502"/>
    </location>
</feature>
<keyword evidence="2" id="KW-0677">Repeat</keyword>
<evidence type="ECO:0000259" key="5">
    <source>
        <dbReference type="Pfam" id="PF25060"/>
    </source>
</evidence>
<evidence type="ECO:0000313" key="7">
    <source>
        <dbReference type="EMBL" id="GMT19326.1"/>
    </source>
</evidence>
<name>A0AAV5VL43_9BILA</name>
<feature type="non-terminal residue" evidence="7">
    <location>
        <position position="529"/>
    </location>
</feature>